<dbReference type="NCBIfam" id="NF006685">
    <property type="entry name" value="PRK09230.1"/>
    <property type="match status" value="1"/>
</dbReference>
<evidence type="ECO:0000256" key="2">
    <source>
        <dbReference type="ARBA" id="ARBA00022801"/>
    </source>
</evidence>
<dbReference type="InterPro" id="IPR052349">
    <property type="entry name" value="Metallo-hydrolase_Enzymes"/>
</dbReference>
<dbReference type="GO" id="GO:0019239">
    <property type="term" value="F:deaminase activity"/>
    <property type="evidence" value="ECO:0007669"/>
    <property type="project" value="UniProtKB-ARBA"/>
</dbReference>
<protein>
    <submittedName>
        <fullName evidence="4">Cytosine deaminase</fullName>
    </submittedName>
</protein>
<dbReference type="Proteomes" id="UP000276301">
    <property type="component" value="Unassembled WGS sequence"/>
</dbReference>
<feature type="domain" description="Amidohydrolase 3" evidence="3">
    <location>
        <begin position="44"/>
        <end position="404"/>
    </location>
</feature>
<accession>A0A498CKD4</accession>
<dbReference type="PANTHER" id="PTHR32027">
    <property type="entry name" value="CYTOSINE DEAMINASE"/>
    <property type="match status" value="1"/>
</dbReference>
<dbReference type="AlphaFoldDB" id="A0A498CKD4"/>
<dbReference type="SUPFAM" id="SSF51556">
    <property type="entry name" value="Metallo-dependent hydrolases"/>
    <property type="match status" value="1"/>
</dbReference>
<comment type="caution">
    <text evidence="4">The sequence shown here is derived from an EMBL/GenBank/DDBJ whole genome shotgun (WGS) entry which is preliminary data.</text>
</comment>
<gene>
    <name evidence="4" type="ORF">D4A47_10310</name>
</gene>
<dbReference type="GO" id="GO:0046872">
    <property type="term" value="F:metal ion binding"/>
    <property type="evidence" value="ECO:0007669"/>
    <property type="project" value="UniProtKB-KW"/>
</dbReference>
<dbReference type="InterPro" id="IPR011059">
    <property type="entry name" value="Metal-dep_hydrolase_composite"/>
</dbReference>
<dbReference type="PANTHER" id="PTHR32027:SF0">
    <property type="entry name" value="CYTOSINE DEAMINASE"/>
    <property type="match status" value="1"/>
</dbReference>
<keyword evidence="5" id="KW-1185">Reference proteome</keyword>
<dbReference type="EMBL" id="RCHT01000021">
    <property type="protein sequence ID" value="RLL09509.1"/>
    <property type="molecule type" value="Genomic_DNA"/>
</dbReference>
<dbReference type="Gene3D" id="2.30.40.10">
    <property type="entry name" value="Urease, subunit C, domain 1"/>
    <property type="match status" value="1"/>
</dbReference>
<dbReference type="RefSeq" id="WP_121587227.1">
    <property type="nucleotide sequence ID" value="NZ_RCHT01000021.1"/>
</dbReference>
<evidence type="ECO:0000256" key="1">
    <source>
        <dbReference type="ARBA" id="ARBA00022723"/>
    </source>
</evidence>
<keyword evidence="2" id="KW-0378">Hydrolase</keyword>
<dbReference type="Gene3D" id="3.20.20.140">
    <property type="entry name" value="Metal-dependent hydrolases"/>
    <property type="match status" value="1"/>
</dbReference>
<evidence type="ECO:0000259" key="3">
    <source>
        <dbReference type="Pfam" id="PF07969"/>
    </source>
</evidence>
<evidence type="ECO:0000313" key="4">
    <source>
        <dbReference type="EMBL" id="RLL09509.1"/>
    </source>
</evidence>
<dbReference type="InterPro" id="IPR013108">
    <property type="entry name" value="Amidohydro_3"/>
</dbReference>
<keyword evidence="1" id="KW-0479">Metal-binding</keyword>
<dbReference type="GO" id="GO:0016814">
    <property type="term" value="F:hydrolase activity, acting on carbon-nitrogen (but not peptide) bonds, in cyclic amidines"/>
    <property type="evidence" value="ECO:0007669"/>
    <property type="project" value="TreeGrafter"/>
</dbReference>
<name>A0A498CKD4_9FIRM</name>
<dbReference type="SUPFAM" id="SSF51338">
    <property type="entry name" value="Composite domain of metallo-dependent hydrolases"/>
    <property type="match status" value="1"/>
</dbReference>
<proteinExistence type="predicted"/>
<dbReference type="CDD" id="cd01293">
    <property type="entry name" value="Bact_CD"/>
    <property type="match status" value="1"/>
</dbReference>
<evidence type="ECO:0000313" key="5">
    <source>
        <dbReference type="Proteomes" id="UP000276301"/>
    </source>
</evidence>
<reference evidence="4 5" key="1">
    <citation type="submission" date="2018-10" db="EMBL/GenBank/DDBJ databases">
        <title>Anaerotruncus faecis sp. nov., isolated from human feces.</title>
        <authorList>
            <person name="Wang Y.-J."/>
        </authorList>
    </citation>
    <scope>NUCLEOTIDE SEQUENCE [LARGE SCALE GENOMIC DNA]</scope>
    <source>
        <strain evidence="4 5">22A2-44</strain>
    </source>
</reference>
<dbReference type="Pfam" id="PF07969">
    <property type="entry name" value="Amidohydro_3"/>
    <property type="match status" value="1"/>
</dbReference>
<dbReference type="FunFam" id="3.20.20.140:FF:000019">
    <property type="entry name" value="Cytosine deaminase"/>
    <property type="match status" value="1"/>
</dbReference>
<organism evidence="4 5">
    <name type="scientific">Anaerotruncus massiliensis</name>
    <name type="common">ex Liu et al. 2021</name>
    <dbReference type="NCBI Taxonomy" id="2321404"/>
    <lineage>
        <taxon>Bacteria</taxon>
        <taxon>Bacillati</taxon>
        <taxon>Bacillota</taxon>
        <taxon>Clostridia</taxon>
        <taxon>Eubacteriales</taxon>
        <taxon>Oscillospiraceae</taxon>
        <taxon>Anaerotruncus</taxon>
    </lineage>
</organism>
<dbReference type="InterPro" id="IPR032466">
    <property type="entry name" value="Metal_Hydrolase"/>
</dbReference>
<sequence length="427" mass="47618">MREELFVKNARLRGRDALHDIHIREGKFYRVAPAAVLAAPEDARVIDAGGRLVIPPLCDPHQHLDATLSVGNPRYNMSGTLLEGIQIWGERKQTLTKEIIKENAIKAIKWEVANGVLRMRTHADATDRSLLTVEALAEVREEMKDLVDLQIVAFPQDCVFTFEGGTDLMDRAMRMGCDVVGGLPYIEFSREDGVADVKFAFDLAEKYGALVDIHCDENTDDQSRFVEVVAREAIVRGMEGRATASHTTAMHNYNNDYAFKLMGVLQRANLNIITNPYPNSVLQNRTDGYPRRRGCTRVDELLAAGVNVCIGHDDLMDPWYPMGKGSMLGAANLLMHTAQLSGYDQIGQLLDMITVNSARTMCLEDYGIEEGNSADFVVLDADTPFDAVRLTCECLYVVRRGKIVCETAPARRELRFGGRTETIDFKL</sequence>
<dbReference type="NCBIfam" id="NF005748">
    <property type="entry name" value="PRK07572.1"/>
    <property type="match status" value="1"/>
</dbReference>